<reference evidence="1 2" key="1">
    <citation type="submission" date="2022-11" db="EMBL/GenBank/DDBJ databases">
        <title>Study of microbial diversity in lake waters.</title>
        <authorList>
            <person name="Zhang J."/>
        </authorList>
    </citation>
    <scope>NUCLEOTIDE SEQUENCE [LARGE SCALE GENOMIC DNA]</scope>
    <source>
        <strain evidence="1 2">DT12</strain>
    </source>
</reference>
<gene>
    <name evidence="1" type="ORF">OS242_02765</name>
</gene>
<evidence type="ECO:0000313" key="2">
    <source>
        <dbReference type="Proteomes" id="UP001208017"/>
    </source>
</evidence>
<dbReference type="EMBL" id="JAPMLT010000001">
    <property type="protein sequence ID" value="MCX7568882.1"/>
    <property type="molecule type" value="Genomic_DNA"/>
</dbReference>
<proteinExistence type="predicted"/>
<name>A0ABT3WZD6_9BACL</name>
<organism evidence="1 2">
    <name type="scientific">Tumebacillus lacus</name>
    <dbReference type="NCBI Taxonomy" id="2995335"/>
    <lineage>
        <taxon>Bacteria</taxon>
        <taxon>Bacillati</taxon>
        <taxon>Bacillota</taxon>
        <taxon>Bacilli</taxon>
        <taxon>Bacillales</taxon>
        <taxon>Alicyclobacillaceae</taxon>
        <taxon>Tumebacillus</taxon>
    </lineage>
</organism>
<protein>
    <submittedName>
        <fullName evidence="1">Uncharacterized protein</fullName>
    </submittedName>
</protein>
<evidence type="ECO:0000313" key="1">
    <source>
        <dbReference type="EMBL" id="MCX7568882.1"/>
    </source>
</evidence>
<dbReference type="RefSeq" id="WP_267150117.1">
    <property type="nucleotide sequence ID" value="NZ_JAPMLT010000001.1"/>
</dbReference>
<keyword evidence="2" id="KW-1185">Reference proteome</keyword>
<accession>A0ABT3WZD6</accession>
<dbReference type="Proteomes" id="UP001208017">
    <property type="component" value="Unassembled WGS sequence"/>
</dbReference>
<comment type="caution">
    <text evidence="1">The sequence shown here is derived from an EMBL/GenBank/DDBJ whole genome shotgun (WGS) entry which is preliminary data.</text>
</comment>
<sequence>MKMNIQRAIDFLEQHGFMVRAYGFPESDTSDSDSMIAESYRVLQGDYDTGMIAPLQIIEVAEQIRKGS</sequence>